<dbReference type="Pfam" id="PF02535">
    <property type="entry name" value="Zip"/>
    <property type="match status" value="1"/>
</dbReference>
<feature type="transmembrane region" description="Helical" evidence="6">
    <location>
        <begin position="118"/>
        <end position="137"/>
    </location>
</feature>
<keyword evidence="3 6" id="KW-0812">Transmembrane</keyword>
<keyword evidence="5 6" id="KW-0472">Membrane</keyword>
<dbReference type="InterPro" id="IPR003689">
    <property type="entry name" value="ZIP"/>
</dbReference>
<evidence type="ECO:0000256" key="5">
    <source>
        <dbReference type="ARBA" id="ARBA00023136"/>
    </source>
</evidence>
<feature type="transmembrane region" description="Helical" evidence="6">
    <location>
        <begin position="463"/>
        <end position="485"/>
    </location>
</feature>
<dbReference type="PANTHER" id="PTHR12191:SF32">
    <property type="entry name" value="ZRT (ZRT), IRT- (IRT-) LIKE PROTEIN TRANSPORTER"/>
    <property type="match status" value="1"/>
</dbReference>
<comment type="subcellular location">
    <subcellularLocation>
        <location evidence="1">Membrane</location>
        <topology evidence="1">Multi-pass membrane protein</topology>
    </subcellularLocation>
</comment>
<reference evidence="8" key="1">
    <citation type="submission" date="2022-11" db="UniProtKB">
        <authorList>
            <consortium name="WormBaseParasite"/>
        </authorList>
    </citation>
    <scope>IDENTIFICATION</scope>
</reference>
<dbReference type="WBParaSite" id="PDA_v2.g2029.t1">
    <property type="protein sequence ID" value="PDA_v2.g2029.t1"/>
    <property type="gene ID" value="PDA_v2.g2029"/>
</dbReference>
<dbReference type="InterPro" id="IPR050799">
    <property type="entry name" value="ZIP_Transporter"/>
</dbReference>
<dbReference type="GO" id="GO:0005886">
    <property type="term" value="C:plasma membrane"/>
    <property type="evidence" value="ECO:0007669"/>
    <property type="project" value="TreeGrafter"/>
</dbReference>
<dbReference type="GO" id="GO:0005385">
    <property type="term" value="F:zinc ion transmembrane transporter activity"/>
    <property type="evidence" value="ECO:0007669"/>
    <property type="project" value="TreeGrafter"/>
</dbReference>
<feature type="transmembrane region" description="Helical" evidence="6">
    <location>
        <begin position="425"/>
        <end position="443"/>
    </location>
</feature>
<name>A0A914PP29_9BILA</name>
<evidence type="ECO:0000256" key="1">
    <source>
        <dbReference type="ARBA" id="ARBA00004141"/>
    </source>
</evidence>
<keyword evidence="4 6" id="KW-1133">Transmembrane helix</keyword>
<evidence type="ECO:0000256" key="2">
    <source>
        <dbReference type="ARBA" id="ARBA00006939"/>
    </source>
</evidence>
<feature type="transmembrane region" description="Helical" evidence="6">
    <location>
        <begin position="45"/>
        <end position="66"/>
    </location>
</feature>
<feature type="transmembrane region" description="Helical" evidence="6">
    <location>
        <begin position="78"/>
        <end position="98"/>
    </location>
</feature>
<dbReference type="GO" id="GO:0071578">
    <property type="term" value="P:zinc ion import across plasma membrane"/>
    <property type="evidence" value="ECO:0007669"/>
    <property type="project" value="TreeGrafter"/>
</dbReference>
<proteinExistence type="inferred from homology"/>
<dbReference type="PANTHER" id="PTHR12191">
    <property type="entry name" value="SOLUTE CARRIER FAMILY 39"/>
    <property type="match status" value="1"/>
</dbReference>
<dbReference type="GO" id="GO:0140410">
    <property type="term" value="F:monoatomic cation:bicarbonate symporter activity"/>
    <property type="evidence" value="ECO:0007669"/>
    <property type="project" value="TreeGrafter"/>
</dbReference>
<accession>A0A914PP29</accession>
<evidence type="ECO:0000313" key="8">
    <source>
        <dbReference type="WBParaSite" id="PDA_v2.g2029.t1"/>
    </source>
</evidence>
<keyword evidence="7" id="KW-1185">Reference proteome</keyword>
<feature type="transmembrane region" description="Helical" evidence="6">
    <location>
        <begin position="395"/>
        <end position="419"/>
    </location>
</feature>
<evidence type="ECO:0000256" key="3">
    <source>
        <dbReference type="ARBA" id="ARBA00022692"/>
    </source>
</evidence>
<dbReference type="Proteomes" id="UP000887578">
    <property type="component" value="Unplaced"/>
</dbReference>
<organism evidence="7 8">
    <name type="scientific">Panagrolaimus davidi</name>
    <dbReference type="NCBI Taxonomy" id="227884"/>
    <lineage>
        <taxon>Eukaryota</taxon>
        <taxon>Metazoa</taxon>
        <taxon>Ecdysozoa</taxon>
        <taxon>Nematoda</taxon>
        <taxon>Chromadorea</taxon>
        <taxon>Rhabditida</taxon>
        <taxon>Tylenchina</taxon>
        <taxon>Panagrolaimomorpha</taxon>
        <taxon>Panagrolaimoidea</taxon>
        <taxon>Panagrolaimidae</taxon>
        <taxon>Panagrolaimus</taxon>
    </lineage>
</organism>
<comment type="similarity">
    <text evidence="2">Belongs to the ZIP transporter (TC 2.A.5) family.</text>
</comment>
<evidence type="ECO:0000256" key="6">
    <source>
        <dbReference type="SAM" id="Phobius"/>
    </source>
</evidence>
<dbReference type="GO" id="GO:0030003">
    <property type="term" value="P:intracellular monoatomic cation homeostasis"/>
    <property type="evidence" value="ECO:0007669"/>
    <property type="project" value="TreeGrafter"/>
</dbReference>
<evidence type="ECO:0000313" key="7">
    <source>
        <dbReference type="Proteomes" id="UP000887578"/>
    </source>
</evidence>
<evidence type="ECO:0000256" key="4">
    <source>
        <dbReference type="ARBA" id="ARBA00022989"/>
    </source>
</evidence>
<dbReference type="AlphaFoldDB" id="A0A914PP29"/>
<sequence length="499" mass="54825">MIFVNNGSQYLNALLGEAFATGDFSDVLEAPVIIDPDKPKAWQTWIVGLSIVTVSAISAPLGMLIIPCLSKSLYDRFMTFLIALGIGAMSGSVMFILIPSAFTLTTLPNFNYVTKCWLIIGALYAFFTVDRLLQFFLEIKRRRTNKRKIHASTLSSVINETKEHQKLKEKKRKKKLFSLKKSLPKVDENVVDIEKEKDDLKNDLEVQIITNNLMRTLSKRRRVALVRSNSIDEIKYQTISGKFIDMETLNDRKDSEDTDSTTSSSMASLSALATYTAQDAAINYHTKVIPTISIDMDPTTRKDSDPELGVTVDIVEKQVIPASTSPVEIANVAYMILFGSSANNFVDGMSTGAAFSDSLAKGISIGLAVVSQQFPQELGTLAILINSGLGIKRALLLNIVPMILSYAGFSVGVLLGTVNEGYDEYIYSISSGMYLYIFLGTLLPEIRDSINDVLKENLPEAILTTVLQFSGIAFGLGFMFFMSIFGEDGSEAASLAQTT</sequence>
<protein>
    <submittedName>
        <fullName evidence="8">Uncharacterized protein</fullName>
    </submittedName>
</protein>